<comment type="caution">
    <text evidence="12">The sequence shown here is derived from an EMBL/GenBank/DDBJ whole genome shotgun (WGS) entry which is preliminary data.</text>
</comment>
<dbReference type="InterPro" id="IPR016055">
    <property type="entry name" value="A-D-PHexomutase_a/b/a-I/II/III"/>
</dbReference>
<keyword evidence="3" id="KW-0597">Phosphoprotein</keyword>
<evidence type="ECO:0000259" key="11">
    <source>
        <dbReference type="Pfam" id="PF02880"/>
    </source>
</evidence>
<protein>
    <recommendedName>
        <fullName evidence="14">Phosphomannomutase/phosphoglucomutase</fullName>
    </recommendedName>
</protein>
<dbReference type="InterPro" id="IPR005844">
    <property type="entry name" value="A-D-PHexomutase_a/b/a-I"/>
</dbReference>
<evidence type="ECO:0000259" key="9">
    <source>
        <dbReference type="Pfam" id="PF02878"/>
    </source>
</evidence>
<dbReference type="InterPro" id="IPR005845">
    <property type="entry name" value="A-D-PHexomutase_a/b/a-II"/>
</dbReference>
<evidence type="ECO:0008006" key="14">
    <source>
        <dbReference type="Google" id="ProtNLM"/>
    </source>
</evidence>
<comment type="cofactor">
    <cofactor evidence="1">
        <name>Mg(2+)</name>
        <dbReference type="ChEBI" id="CHEBI:18420"/>
    </cofactor>
</comment>
<reference evidence="13" key="1">
    <citation type="submission" date="2017-09" db="EMBL/GenBank/DDBJ databases">
        <title>Depth-based differentiation of microbial function through sediment-hosted aquifers and enrichment of novel symbionts in the deep terrestrial subsurface.</title>
        <authorList>
            <person name="Probst A.J."/>
            <person name="Ladd B."/>
            <person name="Jarett J.K."/>
            <person name="Geller-Mcgrath D.E."/>
            <person name="Sieber C.M.K."/>
            <person name="Emerson J.B."/>
            <person name="Anantharaman K."/>
            <person name="Thomas B.C."/>
            <person name="Malmstrom R."/>
            <person name="Stieglmeier M."/>
            <person name="Klingl A."/>
            <person name="Woyke T."/>
            <person name="Ryan C.M."/>
            <person name="Banfield J.F."/>
        </authorList>
    </citation>
    <scope>NUCLEOTIDE SEQUENCE [LARGE SCALE GENOMIC DNA]</scope>
</reference>
<dbReference type="GO" id="GO:0046872">
    <property type="term" value="F:metal ion binding"/>
    <property type="evidence" value="ECO:0007669"/>
    <property type="project" value="UniProtKB-KW"/>
</dbReference>
<dbReference type="EMBL" id="PEWP01000025">
    <property type="protein sequence ID" value="PIU46890.1"/>
    <property type="molecule type" value="Genomic_DNA"/>
</dbReference>
<evidence type="ECO:0000259" key="8">
    <source>
        <dbReference type="Pfam" id="PF00408"/>
    </source>
</evidence>
<name>A0A2M6Z3D0_9BACT</name>
<feature type="domain" description="Alpha-D-phosphohexomutase alpha/beta/alpha" evidence="9">
    <location>
        <begin position="2"/>
        <end position="128"/>
    </location>
</feature>
<comment type="similarity">
    <text evidence="2">Belongs to the phosphohexose mutase family.</text>
</comment>
<dbReference type="Proteomes" id="UP000228777">
    <property type="component" value="Unassembled WGS sequence"/>
</dbReference>
<feature type="domain" description="Alpha-D-phosphohexomutase alpha/beta/alpha" evidence="10">
    <location>
        <begin position="180"/>
        <end position="279"/>
    </location>
</feature>
<dbReference type="Pfam" id="PF02878">
    <property type="entry name" value="PGM_PMM_I"/>
    <property type="match status" value="1"/>
</dbReference>
<dbReference type="InterPro" id="IPR036900">
    <property type="entry name" value="A-D-PHexomutase_C_sf"/>
</dbReference>
<dbReference type="InterPro" id="IPR005843">
    <property type="entry name" value="A-D-PHexomutase_C"/>
</dbReference>
<keyword evidence="6" id="KW-0413">Isomerase</keyword>
<accession>A0A2M6Z3D0</accession>
<sequence length="490" mass="55881">MNIFKAYDVRGKYPQEINEKVAYEIGRAFIKFLNSELKIPKNKLQVVIGRDNRLSSLSLYKNLIKGIVESEANIIDIGLATTPMFYFTICKFKYDGGIMTTASHNPPSDNGFKLVKRKAVTIDIDENGGLKEIKKMVLGARRAREIRERSELNFPVAERSEAAVGGGRKASVQKKKVLKDYLNLSLSKVNLKKIKPFKVAMDTGNGVTGILISEILKRKLFKVYPLFIELDGTFPNHLPNPSEEINISYLKKFVKKKKLDLGVAFDGDGDRIILVDENGKVIPSDFISCLFSKIILKENKGAKILYNICSSNIIKDIIEENGGKAIVSKVGRTFIKEKAQKEKAVFATEFSGHFYFKDNWFSEEPFFLFFKILEEMADTKKTISQLVSPFNVYFHSGQINLEVKDKKRTLEALEKKFKNNKNLAFGKNLDFRSAQNKVSHLDGVRIDFSDWWFNARPSNTENLLRVVVEAKTKKKMEEKLKEIRKIINKT</sequence>
<evidence type="ECO:0000256" key="7">
    <source>
        <dbReference type="SAM" id="Coils"/>
    </source>
</evidence>
<dbReference type="InterPro" id="IPR005841">
    <property type="entry name" value="Alpha-D-phosphohexomutase_SF"/>
</dbReference>
<evidence type="ECO:0000259" key="10">
    <source>
        <dbReference type="Pfam" id="PF02879"/>
    </source>
</evidence>
<feature type="domain" description="Alpha-D-phosphohexomutase C-terminal" evidence="8">
    <location>
        <begin position="399"/>
        <end position="485"/>
    </location>
</feature>
<dbReference type="SUPFAM" id="SSF55957">
    <property type="entry name" value="Phosphoglucomutase, C-terminal domain"/>
    <property type="match status" value="1"/>
</dbReference>
<evidence type="ECO:0000313" key="12">
    <source>
        <dbReference type="EMBL" id="PIU46890.1"/>
    </source>
</evidence>
<evidence type="ECO:0000256" key="2">
    <source>
        <dbReference type="ARBA" id="ARBA00010231"/>
    </source>
</evidence>
<dbReference type="Gene3D" id="3.40.120.10">
    <property type="entry name" value="Alpha-D-Glucose-1,6-Bisphosphate, subunit A, domain 3"/>
    <property type="match status" value="3"/>
</dbReference>
<evidence type="ECO:0000256" key="1">
    <source>
        <dbReference type="ARBA" id="ARBA00001946"/>
    </source>
</evidence>
<proteinExistence type="inferred from homology"/>
<keyword evidence="5" id="KW-0460">Magnesium</keyword>
<dbReference type="GO" id="GO:0005975">
    <property type="term" value="P:carbohydrate metabolic process"/>
    <property type="evidence" value="ECO:0007669"/>
    <property type="project" value="InterPro"/>
</dbReference>
<dbReference type="SUPFAM" id="SSF53738">
    <property type="entry name" value="Phosphoglucomutase, first 3 domains"/>
    <property type="match status" value="3"/>
</dbReference>
<dbReference type="Pfam" id="PF00408">
    <property type="entry name" value="PGM_PMM_IV"/>
    <property type="match status" value="1"/>
</dbReference>
<organism evidence="12 13">
    <name type="scientific">bacterium (Candidatus Gribaldobacteria) CG07_land_8_20_14_0_80_33_18</name>
    <dbReference type="NCBI Taxonomy" id="2014272"/>
    <lineage>
        <taxon>Bacteria</taxon>
        <taxon>Candidatus Gribaldobacteria</taxon>
    </lineage>
</organism>
<evidence type="ECO:0000313" key="13">
    <source>
        <dbReference type="Proteomes" id="UP000228777"/>
    </source>
</evidence>
<dbReference type="CDD" id="cd03089">
    <property type="entry name" value="PMM_PGM"/>
    <property type="match status" value="1"/>
</dbReference>
<evidence type="ECO:0000256" key="5">
    <source>
        <dbReference type="ARBA" id="ARBA00022842"/>
    </source>
</evidence>
<gene>
    <name evidence="12" type="ORF">COS93_01390</name>
</gene>
<dbReference type="PANTHER" id="PTHR43771">
    <property type="entry name" value="PHOSPHOMANNOMUTASE"/>
    <property type="match status" value="1"/>
</dbReference>
<evidence type="ECO:0000256" key="3">
    <source>
        <dbReference type="ARBA" id="ARBA00022553"/>
    </source>
</evidence>
<dbReference type="GO" id="GO:0016868">
    <property type="term" value="F:intramolecular phosphotransferase activity"/>
    <property type="evidence" value="ECO:0007669"/>
    <property type="project" value="InterPro"/>
</dbReference>
<dbReference type="InterPro" id="IPR005846">
    <property type="entry name" value="A-D-PHexomutase_a/b/a-III"/>
</dbReference>
<dbReference type="Pfam" id="PF02880">
    <property type="entry name" value="PGM_PMM_III"/>
    <property type="match status" value="1"/>
</dbReference>
<feature type="coiled-coil region" evidence="7">
    <location>
        <begin position="396"/>
        <end position="423"/>
    </location>
</feature>
<evidence type="ECO:0000256" key="6">
    <source>
        <dbReference type="ARBA" id="ARBA00023235"/>
    </source>
</evidence>
<keyword evidence="7" id="KW-0175">Coiled coil</keyword>
<dbReference type="PANTHER" id="PTHR43771:SF1">
    <property type="entry name" value="PHOSPHOMANNOMUTASE"/>
    <property type="match status" value="1"/>
</dbReference>
<dbReference type="Gene3D" id="3.30.310.50">
    <property type="entry name" value="Alpha-D-phosphohexomutase, C-terminal domain"/>
    <property type="match status" value="1"/>
</dbReference>
<dbReference type="Pfam" id="PF02879">
    <property type="entry name" value="PGM_PMM_II"/>
    <property type="match status" value="1"/>
</dbReference>
<feature type="domain" description="Alpha-D-phosphohexomutase alpha/beta/alpha" evidence="11">
    <location>
        <begin position="284"/>
        <end position="389"/>
    </location>
</feature>
<dbReference type="PRINTS" id="PR00509">
    <property type="entry name" value="PGMPMM"/>
</dbReference>
<keyword evidence="4" id="KW-0479">Metal-binding</keyword>
<dbReference type="AlphaFoldDB" id="A0A2M6Z3D0"/>
<evidence type="ECO:0000256" key="4">
    <source>
        <dbReference type="ARBA" id="ARBA00022723"/>
    </source>
</evidence>